<dbReference type="HOGENOM" id="CLU_111777_1_0_1"/>
<dbReference type="Gramene" id="EFJ32771">
    <property type="protein sequence ID" value="EFJ32771"/>
    <property type="gene ID" value="SELMODRAFT_267058"/>
</dbReference>
<dbReference type="KEGG" id="smo:SELMODRAFT_267058"/>
<dbReference type="Gramene" id="EFJ20661">
    <property type="protein sequence ID" value="EFJ20661"/>
    <property type="gene ID" value="SELMODRAFT_152299"/>
</dbReference>
<feature type="modified residue" description="Phosphohistidine" evidence="5">
    <location>
        <position position="79"/>
    </location>
</feature>
<dbReference type="GO" id="GO:0005634">
    <property type="term" value="C:nucleus"/>
    <property type="evidence" value="ECO:0000318"/>
    <property type="project" value="GO_Central"/>
</dbReference>
<keyword evidence="2 6" id="KW-0932">Cytokinin signaling pathway</keyword>
<dbReference type="Gene3D" id="1.20.120.160">
    <property type="entry name" value="HPT domain"/>
    <property type="match status" value="1"/>
</dbReference>
<gene>
    <name evidence="9" type="primary">HP1-1</name>
    <name evidence="8" type="synonym">HP1-2</name>
    <name evidence="8" type="ORF">SELMODRAFT_152299</name>
    <name evidence="9" type="ORF">SELMODRAFT_267058</name>
</gene>
<dbReference type="GO" id="GO:0005737">
    <property type="term" value="C:cytoplasm"/>
    <property type="evidence" value="ECO:0000318"/>
    <property type="project" value="GO_Central"/>
</dbReference>
<evidence type="ECO:0000313" key="9">
    <source>
        <dbReference type="EMBL" id="EFJ32771.1"/>
    </source>
</evidence>
<dbReference type="GO" id="GO:0000160">
    <property type="term" value="P:phosphorelay signal transduction system"/>
    <property type="evidence" value="ECO:0000318"/>
    <property type="project" value="GO_Central"/>
</dbReference>
<proteinExistence type="predicted"/>
<dbReference type="GO" id="GO:0009736">
    <property type="term" value="P:cytokinin-activated signaling pathway"/>
    <property type="evidence" value="ECO:0000318"/>
    <property type="project" value="GO_Central"/>
</dbReference>
<dbReference type="eggNOG" id="KOG4747">
    <property type="taxonomic scope" value="Eukaryota"/>
</dbReference>
<dbReference type="CDD" id="cd00088">
    <property type="entry name" value="HPT"/>
    <property type="match status" value="1"/>
</dbReference>
<dbReference type="Proteomes" id="UP000001514">
    <property type="component" value="Unassembled WGS sequence"/>
</dbReference>
<dbReference type="KEGG" id="smo:SELMODRAFT_152299"/>
<keyword evidence="3 6" id="KW-0902">Two-component regulatory system</keyword>
<reference evidence="9 10" key="1">
    <citation type="journal article" date="2011" name="Science">
        <title>The Selaginella genome identifies genetic changes associated with the evolution of vascular plants.</title>
        <authorList>
            <person name="Banks J.A."/>
            <person name="Nishiyama T."/>
            <person name="Hasebe M."/>
            <person name="Bowman J.L."/>
            <person name="Gribskov M."/>
            <person name="dePamphilis C."/>
            <person name="Albert V.A."/>
            <person name="Aono N."/>
            <person name="Aoyama T."/>
            <person name="Ambrose B.A."/>
            <person name="Ashton N.W."/>
            <person name="Axtell M.J."/>
            <person name="Barker E."/>
            <person name="Barker M.S."/>
            <person name="Bennetzen J.L."/>
            <person name="Bonawitz N.D."/>
            <person name="Chapple C."/>
            <person name="Cheng C."/>
            <person name="Correa L.G."/>
            <person name="Dacre M."/>
            <person name="DeBarry J."/>
            <person name="Dreyer I."/>
            <person name="Elias M."/>
            <person name="Engstrom E.M."/>
            <person name="Estelle M."/>
            <person name="Feng L."/>
            <person name="Finet C."/>
            <person name="Floyd S.K."/>
            <person name="Frommer W.B."/>
            <person name="Fujita T."/>
            <person name="Gramzow L."/>
            <person name="Gutensohn M."/>
            <person name="Harholt J."/>
            <person name="Hattori M."/>
            <person name="Heyl A."/>
            <person name="Hirai T."/>
            <person name="Hiwatashi Y."/>
            <person name="Ishikawa M."/>
            <person name="Iwata M."/>
            <person name="Karol K.G."/>
            <person name="Koehler B."/>
            <person name="Kolukisaoglu U."/>
            <person name="Kubo M."/>
            <person name="Kurata T."/>
            <person name="Lalonde S."/>
            <person name="Li K."/>
            <person name="Li Y."/>
            <person name="Litt A."/>
            <person name="Lyons E."/>
            <person name="Manning G."/>
            <person name="Maruyama T."/>
            <person name="Michael T.P."/>
            <person name="Mikami K."/>
            <person name="Miyazaki S."/>
            <person name="Morinaga S."/>
            <person name="Murata T."/>
            <person name="Mueller-Roeber B."/>
            <person name="Nelson D.R."/>
            <person name="Obara M."/>
            <person name="Oguri Y."/>
            <person name="Olmstead R.G."/>
            <person name="Onodera N."/>
            <person name="Petersen B.L."/>
            <person name="Pils B."/>
            <person name="Prigge M."/>
            <person name="Rensing S.A."/>
            <person name="Riano-Pachon D.M."/>
            <person name="Roberts A.W."/>
            <person name="Sato Y."/>
            <person name="Scheller H.V."/>
            <person name="Schulz B."/>
            <person name="Schulz C."/>
            <person name="Shakirov E.V."/>
            <person name="Shibagaki N."/>
            <person name="Shinohara N."/>
            <person name="Shippen D.E."/>
            <person name="Soerensen I."/>
            <person name="Sotooka R."/>
            <person name="Sugimoto N."/>
            <person name="Sugita M."/>
            <person name="Sumikawa N."/>
            <person name="Tanurdzic M."/>
            <person name="Theissen G."/>
            <person name="Ulvskov P."/>
            <person name="Wakazuki S."/>
            <person name="Weng J.K."/>
            <person name="Willats W.W."/>
            <person name="Wipf D."/>
            <person name="Wolf P.G."/>
            <person name="Yang L."/>
            <person name="Zimmer A.D."/>
            <person name="Zhu Q."/>
            <person name="Mitros T."/>
            <person name="Hellsten U."/>
            <person name="Loque D."/>
            <person name="Otillar R."/>
            <person name="Salamov A."/>
            <person name="Schmutz J."/>
            <person name="Shapiro H."/>
            <person name="Lindquist E."/>
            <person name="Lucas S."/>
            <person name="Rokhsar D."/>
            <person name="Grigoriev I.V."/>
        </authorList>
    </citation>
    <scope>NUCLEOTIDE SEQUENCE [LARGE SCALE GENOMIC DNA]</scope>
</reference>
<dbReference type="GO" id="GO:0043424">
    <property type="term" value="F:protein histidine kinase binding"/>
    <property type="evidence" value="ECO:0000318"/>
    <property type="project" value="GO_Central"/>
</dbReference>
<dbReference type="GeneID" id="9657836"/>
<keyword evidence="10" id="KW-1185">Reference proteome</keyword>
<comment type="domain">
    <text evidence="6">Histidine-containing phosphotransfer domain (HPt) contains an active histidine that mediates the phosphotransfer.</text>
</comment>
<keyword evidence="5" id="KW-0597">Phosphoprotein</keyword>
<evidence type="ECO:0000259" key="7">
    <source>
        <dbReference type="PROSITE" id="PS50894"/>
    </source>
</evidence>
<accession>D8R529</accession>
<evidence type="ECO:0000256" key="6">
    <source>
        <dbReference type="RuleBase" id="RU369004"/>
    </source>
</evidence>
<comment type="function">
    <text evidence="6">Functions as a two-component phosphorelay mediators between cytokinin sensor histidine kinases and response regulators (B-type ARRs). Plays an important role in propagating cytokinin signal transduction.</text>
</comment>
<evidence type="ECO:0000256" key="4">
    <source>
        <dbReference type="ARBA" id="ARBA00023242"/>
    </source>
</evidence>
<protein>
    <recommendedName>
        <fullName evidence="6">Histidine-containing phosphotransfer protein</fullName>
    </recommendedName>
</protein>
<dbReference type="AlphaFoldDB" id="D8R529"/>
<dbReference type="FunFam" id="1.20.120.160:FF:000001">
    <property type="entry name" value="Histidine-containing phosphotransfer protein 1"/>
    <property type="match status" value="1"/>
</dbReference>
<name>D8R529_SELML</name>
<organism evidence="10">
    <name type="scientific">Selaginella moellendorffii</name>
    <name type="common">Spikemoss</name>
    <dbReference type="NCBI Taxonomy" id="88036"/>
    <lineage>
        <taxon>Eukaryota</taxon>
        <taxon>Viridiplantae</taxon>
        <taxon>Streptophyta</taxon>
        <taxon>Embryophyta</taxon>
        <taxon>Tracheophyta</taxon>
        <taxon>Lycopodiopsida</taxon>
        <taxon>Selaginellales</taxon>
        <taxon>Selaginellaceae</taxon>
        <taxon>Selaginella</taxon>
    </lineage>
</organism>
<dbReference type="Pfam" id="PF01627">
    <property type="entry name" value="Hpt"/>
    <property type="match status" value="1"/>
</dbReference>
<dbReference type="InParanoid" id="D8R529"/>
<evidence type="ECO:0000313" key="8">
    <source>
        <dbReference type="EMBL" id="EFJ20661.1"/>
    </source>
</evidence>
<evidence type="ECO:0000256" key="1">
    <source>
        <dbReference type="ARBA" id="ARBA00022490"/>
    </source>
</evidence>
<dbReference type="EMBL" id="GL377601">
    <property type="protein sequence ID" value="EFJ20661.1"/>
    <property type="molecule type" value="Genomic_DNA"/>
</dbReference>
<evidence type="ECO:0000256" key="2">
    <source>
        <dbReference type="ARBA" id="ARBA00022864"/>
    </source>
</evidence>
<keyword evidence="1" id="KW-0963">Cytoplasm</keyword>
<dbReference type="PANTHER" id="PTHR28242:SF52">
    <property type="entry name" value="PHOSPHORELAY INTERMEDIATE PROTEIN YPD1"/>
    <property type="match status" value="1"/>
</dbReference>
<dbReference type="PROSITE" id="PS50894">
    <property type="entry name" value="HPT"/>
    <property type="match status" value="1"/>
</dbReference>
<keyword evidence="4" id="KW-0539">Nucleus</keyword>
<evidence type="ECO:0000313" key="10">
    <source>
        <dbReference type="Proteomes" id="UP000001514"/>
    </source>
</evidence>
<dbReference type="InterPro" id="IPR045871">
    <property type="entry name" value="AHP1-5/YPD1"/>
</dbReference>
<dbReference type="InterPro" id="IPR036641">
    <property type="entry name" value="HPT_dom_sf"/>
</dbReference>
<dbReference type="OrthoDB" id="1673781at2759"/>
<dbReference type="STRING" id="88036.D8R529"/>
<dbReference type="PANTHER" id="PTHR28242">
    <property type="entry name" value="PHOSPHORELAY INTERMEDIATE PROTEIN YPD1"/>
    <property type="match status" value="1"/>
</dbReference>
<dbReference type="FunCoup" id="D8R529">
    <property type="interactions" value="126"/>
</dbReference>
<evidence type="ECO:0000256" key="5">
    <source>
        <dbReference type="PROSITE-ProRule" id="PRU00110"/>
    </source>
</evidence>
<dbReference type="SUPFAM" id="SSF47226">
    <property type="entry name" value="Histidine-containing phosphotransfer domain, HPT domain"/>
    <property type="match status" value="1"/>
</dbReference>
<dbReference type="InterPro" id="IPR008207">
    <property type="entry name" value="Sig_transdc_His_kin_Hpt_dom"/>
</dbReference>
<feature type="domain" description="HPt" evidence="7">
    <location>
        <begin position="38"/>
        <end position="143"/>
    </location>
</feature>
<dbReference type="GO" id="GO:0005829">
    <property type="term" value="C:cytosol"/>
    <property type="evidence" value="ECO:0007669"/>
    <property type="project" value="UniProtKB-SubCell"/>
</dbReference>
<dbReference type="OMA" id="IDSHVHQ"/>
<comment type="subcellular location">
    <subcellularLocation>
        <location evidence="6">Cytoplasm</location>
        <location evidence="6">Cytosol</location>
    </subcellularLocation>
    <subcellularLocation>
        <location evidence="6">Nucleus</location>
    </subcellularLocation>
</comment>
<dbReference type="EMBL" id="GL377572">
    <property type="protein sequence ID" value="EFJ32771.1"/>
    <property type="molecule type" value="Genomic_DNA"/>
</dbReference>
<sequence length="151" mass="17312">MDPGMLQRQYVELMQASFQENLLDDQFSQLQQLQDPTNPDFVAEVVSLFFEDSEKLLNDLSKTFEHNPMNFKQIDAYVHQFKGSSASIGAARVKALCVAFRAYCEEENRDGCWQCLQQVKREFFLVKTRLQALLQLEEKIIAAGGTVPLLE</sequence>
<dbReference type="GeneID" id="9652598"/>
<dbReference type="GO" id="GO:0009927">
    <property type="term" value="F:histidine phosphotransfer kinase activity"/>
    <property type="evidence" value="ECO:0000318"/>
    <property type="project" value="GO_Central"/>
</dbReference>
<evidence type="ECO:0000256" key="3">
    <source>
        <dbReference type="ARBA" id="ARBA00023012"/>
    </source>
</evidence>